<feature type="transmembrane region" description="Helical" evidence="2">
    <location>
        <begin position="50"/>
        <end position="68"/>
    </location>
</feature>
<keyword evidence="2" id="KW-0812">Transmembrane</keyword>
<reference evidence="3 4" key="1">
    <citation type="submission" date="2016-11" db="EMBL/GenBank/DDBJ databases">
        <authorList>
            <person name="Jaros S."/>
            <person name="Januszkiewicz K."/>
            <person name="Wedrychowicz H."/>
        </authorList>
    </citation>
    <scope>NUCLEOTIDE SEQUENCE [LARGE SCALE GENOMIC DNA]</scope>
    <source>
        <strain evidence="3 4">DSM 26897</strain>
    </source>
</reference>
<dbReference type="EMBL" id="FQUO01000025">
    <property type="protein sequence ID" value="SHG31492.1"/>
    <property type="molecule type" value="Genomic_DNA"/>
</dbReference>
<gene>
    <name evidence="3" type="ORF">SAMN05444008_12547</name>
</gene>
<keyword evidence="2" id="KW-0472">Membrane</keyword>
<accession>A0A1M5IT24</accession>
<keyword evidence="4" id="KW-1185">Reference proteome</keyword>
<evidence type="ECO:0000313" key="4">
    <source>
        <dbReference type="Proteomes" id="UP000184368"/>
    </source>
</evidence>
<dbReference type="AlphaFoldDB" id="A0A1M5IT24"/>
<proteinExistence type="predicted"/>
<dbReference type="RefSeq" id="WP_143157473.1">
    <property type="nucleotide sequence ID" value="NZ_FQUO01000025.1"/>
</dbReference>
<evidence type="ECO:0000256" key="1">
    <source>
        <dbReference type="SAM" id="MobiDB-lite"/>
    </source>
</evidence>
<feature type="compositionally biased region" description="Basic residues" evidence="1">
    <location>
        <begin position="1"/>
        <end position="13"/>
    </location>
</feature>
<dbReference type="Proteomes" id="UP000184368">
    <property type="component" value="Unassembled WGS sequence"/>
</dbReference>
<evidence type="ECO:0000313" key="3">
    <source>
        <dbReference type="EMBL" id="SHG31492.1"/>
    </source>
</evidence>
<keyword evidence="2" id="KW-1133">Transmembrane helix</keyword>
<evidence type="ECO:0000256" key="2">
    <source>
        <dbReference type="SAM" id="Phobius"/>
    </source>
</evidence>
<feature type="region of interest" description="Disordered" evidence="1">
    <location>
        <begin position="1"/>
        <end position="21"/>
    </location>
</feature>
<protein>
    <recommendedName>
        <fullName evidence="5">Glycine zipper</fullName>
    </recommendedName>
</protein>
<organism evidence="3 4">
    <name type="scientific">Cnuella takakiae</name>
    <dbReference type="NCBI Taxonomy" id="1302690"/>
    <lineage>
        <taxon>Bacteria</taxon>
        <taxon>Pseudomonadati</taxon>
        <taxon>Bacteroidota</taxon>
        <taxon>Chitinophagia</taxon>
        <taxon>Chitinophagales</taxon>
        <taxon>Chitinophagaceae</taxon>
        <taxon>Cnuella</taxon>
    </lineage>
</organism>
<feature type="transmembrane region" description="Helical" evidence="2">
    <location>
        <begin position="28"/>
        <end position="44"/>
    </location>
</feature>
<sequence>MAQSRKRAGRPAKHTADIPTSQRTSGHLMWALLVAVFGAMIGYFASGGSITGATAGLLAGGALGWYLGTKMEKDAGAR</sequence>
<evidence type="ECO:0008006" key="5">
    <source>
        <dbReference type="Google" id="ProtNLM"/>
    </source>
</evidence>
<name>A0A1M5IT24_9BACT</name>